<feature type="domain" description="HTH cro/C1-type" evidence="2">
    <location>
        <begin position="4"/>
        <end position="46"/>
    </location>
</feature>
<name>A0A679JA03_9HYPH</name>
<dbReference type="Gene3D" id="1.10.10.2910">
    <property type="match status" value="1"/>
</dbReference>
<sequence length="347" mass="38689">MPSKKLAEMVGLTAVHVSRLENGYHDPEDQTVAAIAKALGFPVEFFHGDDIDPVTKEGVSFRSLTAMKAGERDAAIAAGHIAYLLADWTAARYNLPTPDLIEASQERDPARSARWLRQHWGLGEQPIKHMIKLLEAKGIRVFSLAENTATLDAFSCWRGDTPYIFLNTAKSAERSRFDAAHELGHLVMHKHGGPQQGKSAEHEAQLFAASFLMPQSDIEAKIPRALTLDQIVIAKRRWGVSAAALAYRLNKLGILSDWLYRGMVIEMGRREYRTNEPNEMEREESVVWQKVFSDLWSKKITKDTIAGELHVPIAEIENLIFGLVIRKGVNPEQRKEGGPPPGLKLVG</sequence>
<dbReference type="InterPro" id="IPR052345">
    <property type="entry name" value="Rad_response_metalloprotease"/>
</dbReference>
<dbReference type="PROSITE" id="PS50943">
    <property type="entry name" value="HTH_CROC1"/>
    <property type="match status" value="1"/>
</dbReference>
<dbReference type="GO" id="GO:0003677">
    <property type="term" value="F:DNA binding"/>
    <property type="evidence" value="ECO:0007669"/>
    <property type="project" value="InterPro"/>
</dbReference>
<dbReference type="CDD" id="cd00093">
    <property type="entry name" value="HTH_XRE"/>
    <property type="match status" value="1"/>
</dbReference>
<dbReference type="SUPFAM" id="SSF47413">
    <property type="entry name" value="lambda repressor-like DNA-binding domains"/>
    <property type="match status" value="1"/>
</dbReference>
<evidence type="ECO:0000259" key="2">
    <source>
        <dbReference type="PROSITE" id="PS50943"/>
    </source>
</evidence>
<evidence type="ECO:0000256" key="1">
    <source>
        <dbReference type="ARBA" id="ARBA00007227"/>
    </source>
</evidence>
<protein>
    <recommendedName>
        <fullName evidence="2">HTH cro/C1-type domain-containing protein</fullName>
    </recommendedName>
</protein>
<proteinExistence type="inferred from homology"/>
<dbReference type="InterPro" id="IPR010982">
    <property type="entry name" value="Lambda_DNA-bd_dom_sf"/>
</dbReference>
<accession>A0A679JA03</accession>
<evidence type="ECO:0000313" key="3">
    <source>
        <dbReference type="EMBL" id="CAA2105411.1"/>
    </source>
</evidence>
<dbReference type="InterPro" id="IPR010359">
    <property type="entry name" value="IrrE_HExxH"/>
</dbReference>
<organism evidence="3">
    <name type="scientific">Methylobacterium bullatum</name>
    <dbReference type="NCBI Taxonomy" id="570505"/>
    <lineage>
        <taxon>Bacteria</taxon>
        <taxon>Pseudomonadati</taxon>
        <taxon>Pseudomonadota</taxon>
        <taxon>Alphaproteobacteria</taxon>
        <taxon>Hyphomicrobiales</taxon>
        <taxon>Methylobacteriaceae</taxon>
        <taxon>Methylobacterium</taxon>
    </lineage>
</organism>
<comment type="similarity">
    <text evidence="1">Belongs to the short-chain fatty acyl-CoA assimilation regulator (ScfR) family.</text>
</comment>
<dbReference type="Pfam" id="PF06114">
    <property type="entry name" value="Peptidase_M78"/>
    <property type="match status" value="1"/>
</dbReference>
<dbReference type="EMBL" id="LR743504">
    <property type="protein sequence ID" value="CAA2105411.1"/>
    <property type="molecule type" value="Genomic_DNA"/>
</dbReference>
<dbReference type="PANTHER" id="PTHR43236">
    <property type="entry name" value="ANTITOXIN HIGA1"/>
    <property type="match status" value="1"/>
</dbReference>
<gene>
    <name evidence="3" type="ORF">MBUL_03179</name>
</gene>
<dbReference type="PANTHER" id="PTHR43236:SF1">
    <property type="entry name" value="BLL7220 PROTEIN"/>
    <property type="match status" value="1"/>
</dbReference>
<dbReference type="Pfam" id="PF01381">
    <property type="entry name" value="HTH_3"/>
    <property type="match status" value="1"/>
</dbReference>
<dbReference type="Gene3D" id="1.10.260.40">
    <property type="entry name" value="lambda repressor-like DNA-binding domains"/>
    <property type="match status" value="1"/>
</dbReference>
<dbReference type="AlphaFoldDB" id="A0A679JA03"/>
<dbReference type="InterPro" id="IPR001387">
    <property type="entry name" value="Cro/C1-type_HTH"/>
</dbReference>
<reference evidence="3" key="1">
    <citation type="submission" date="2019-12" db="EMBL/GenBank/DDBJ databases">
        <authorList>
            <person name="Cremers G."/>
        </authorList>
    </citation>
    <scope>NUCLEOTIDE SEQUENCE</scope>
    <source>
        <strain evidence="3">Mbul1</strain>
    </source>
</reference>